<evidence type="ECO:0000313" key="3">
    <source>
        <dbReference type="EMBL" id="KAL1225175.1"/>
    </source>
</evidence>
<name>A0ABD1C6W9_CARAN</name>
<feature type="domain" description="Myb/SANT-like" evidence="1">
    <location>
        <begin position="16"/>
        <end position="110"/>
    </location>
</feature>
<keyword evidence="4" id="KW-1185">Reference proteome</keyword>
<dbReference type="AlphaFoldDB" id="A0ABD1C6W9"/>
<protein>
    <submittedName>
        <fullName evidence="3">L10-interacting MYB domain-containing protein</fullName>
    </submittedName>
</protein>
<accession>A0ABD1C6W9</accession>
<gene>
    <name evidence="3" type="ORF">V5N11_033583</name>
</gene>
<comment type="caution">
    <text evidence="3">The sequence shown here is derived from an EMBL/GenBank/DDBJ whole genome shotgun (WGS) entry which is preliminary data.</text>
</comment>
<dbReference type="InterPro" id="IPR056253">
    <property type="entry name" value="At2g29880-like_C"/>
</dbReference>
<evidence type="ECO:0000313" key="4">
    <source>
        <dbReference type="Proteomes" id="UP001558713"/>
    </source>
</evidence>
<feature type="domain" description="At2g29880-like C-terminal" evidence="2">
    <location>
        <begin position="389"/>
        <end position="434"/>
    </location>
</feature>
<dbReference type="PANTHER" id="PTHR46929:SF33">
    <property type="entry name" value="L10-INTERACTING MYB DOMAIN-CONTAINING PROTEIN-LIKE ISOFORM X1"/>
    <property type="match status" value="1"/>
</dbReference>
<reference evidence="3 4" key="1">
    <citation type="submission" date="2024-04" db="EMBL/GenBank/DDBJ databases">
        <title>Genome assembly C_amara_ONT_v2.</title>
        <authorList>
            <person name="Yant L."/>
            <person name="Moore C."/>
            <person name="Slenker M."/>
        </authorList>
    </citation>
    <scope>NUCLEOTIDE SEQUENCE [LARGE SCALE GENOMIC DNA]</scope>
    <source>
        <tissue evidence="3">Leaf</tissue>
    </source>
</reference>
<dbReference type="EMBL" id="JBANAX010000040">
    <property type="protein sequence ID" value="KAL1225175.1"/>
    <property type="molecule type" value="Genomic_DNA"/>
</dbReference>
<dbReference type="Proteomes" id="UP001558713">
    <property type="component" value="Unassembled WGS sequence"/>
</dbReference>
<evidence type="ECO:0000259" key="2">
    <source>
        <dbReference type="Pfam" id="PF24769"/>
    </source>
</evidence>
<proteinExistence type="predicted"/>
<dbReference type="Pfam" id="PF12776">
    <property type="entry name" value="Myb_DNA-bind_3"/>
    <property type="match status" value="2"/>
</dbReference>
<sequence>MSTRSRNGNERLRTVWTPEMDQYFIEIMMEQVRKGNRFEDHLFSKRAWKFMSSSFTVKFKFPYGKDILKNRHKTLRNLFKSVKNILKEDGFSWDETRKMVVAENSVWDEYLKVHPDSRSFRIKSIPYYKDLSFIYTDGFSEHKVQENVTEGETKILIQEDEGYNRICESSTIMSTSKGSCITRSRTTWHPPMDRYFIDLMLDQVRRGNQIEGVFRKQAWTEMVNLFNAKFESYFDVDVLKNRYKTLRRQFSAIKSLLRSDGFAWDDERQMITADDNVWQDYIKAHRDARQFMTRPIPYYKDLCVLCGDSGIEESDCFVAMDWFDPETEFQEFKSSGTTDLSISAEEEDRNSLLFDPKNKRDQLANTDTSPINPKKPQIDETKTMAIEDVVEAIQALPDMDEELILDACDLLEDELKAKTFLALDVKLRKKWLLRKLRPQVT</sequence>
<dbReference type="Pfam" id="PF24769">
    <property type="entry name" value="At2g29880_C"/>
    <property type="match status" value="1"/>
</dbReference>
<evidence type="ECO:0000259" key="1">
    <source>
        <dbReference type="Pfam" id="PF12776"/>
    </source>
</evidence>
<dbReference type="PANTHER" id="PTHR46929">
    <property type="entry name" value="EXPRESSED PROTEIN"/>
    <property type="match status" value="1"/>
</dbReference>
<feature type="domain" description="Myb/SANT-like" evidence="1">
    <location>
        <begin position="187"/>
        <end position="281"/>
    </location>
</feature>
<organism evidence="3 4">
    <name type="scientific">Cardamine amara subsp. amara</name>
    <dbReference type="NCBI Taxonomy" id="228776"/>
    <lineage>
        <taxon>Eukaryota</taxon>
        <taxon>Viridiplantae</taxon>
        <taxon>Streptophyta</taxon>
        <taxon>Embryophyta</taxon>
        <taxon>Tracheophyta</taxon>
        <taxon>Spermatophyta</taxon>
        <taxon>Magnoliopsida</taxon>
        <taxon>eudicotyledons</taxon>
        <taxon>Gunneridae</taxon>
        <taxon>Pentapetalae</taxon>
        <taxon>rosids</taxon>
        <taxon>malvids</taxon>
        <taxon>Brassicales</taxon>
        <taxon>Brassicaceae</taxon>
        <taxon>Cardamineae</taxon>
        <taxon>Cardamine</taxon>
    </lineage>
</organism>
<dbReference type="InterPro" id="IPR024752">
    <property type="entry name" value="Myb/SANT-like_dom"/>
</dbReference>